<accession>A0A1M5Y2C6</accession>
<dbReference type="Proteomes" id="UP000189796">
    <property type="component" value="Chromosome I"/>
</dbReference>
<reference evidence="1 2" key="1">
    <citation type="submission" date="2016-11" db="EMBL/GenBank/DDBJ databases">
        <authorList>
            <person name="Jaros S."/>
            <person name="Januszkiewicz K."/>
            <person name="Wedrychowicz H."/>
        </authorList>
    </citation>
    <scope>NUCLEOTIDE SEQUENCE [LARGE SCALE GENOMIC DNA]</scope>
    <source>
        <strain evidence="1 2">GAS138</strain>
    </source>
</reference>
<proteinExistence type="predicted"/>
<evidence type="ECO:0000313" key="1">
    <source>
        <dbReference type="EMBL" id="SHI06162.1"/>
    </source>
</evidence>
<sequence length="100" mass="10703">MDKEKSQGYDLTPTGDGERIVATAITERFCKRADGQLESLTSGSARAVAQVVTHAGICKVKRYGFSISLNAGPRSLSMSDPAHRARIMCLPVPAQQLGIL</sequence>
<gene>
    <name evidence="1" type="ORF">SAMN05443248_7853</name>
</gene>
<name>A0A1M5Y2C6_9BRAD</name>
<dbReference type="AlphaFoldDB" id="A0A1M5Y2C6"/>
<organism evidence="1 2">
    <name type="scientific">Bradyrhizobium erythrophlei</name>
    <dbReference type="NCBI Taxonomy" id="1437360"/>
    <lineage>
        <taxon>Bacteria</taxon>
        <taxon>Pseudomonadati</taxon>
        <taxon>Pseudomonadota</taxon>
        <taxon>Alphaproteobacteria</taxon>
        <taxon>Hyphomicrobiales</taxon>
        <taxon>Nitrobacteraceae</taxon>
        <taxon>Bradyrhizobium</taxon>
    </lineage>
</organism>
<evidence type="ECO:0000313" key="2">
    <source>
        <dbReference type="Proteomes" id="UP000189796"/>
    </source>
</evidence>
<protein>
    <submittedName>
        <fullName evidence="1">Uncharacterized protein</fullName>
    </submittedName>
</protein>
<dbReference type="EMBL" id="LT670817">
    <property type="protein sequence ID" value="SHI06162.1"/>
    <property type="molecule type" value="Genomic_DNA"/>
</dbReference>